<dbReference type="PANTHER" id="PTHR10457">
    <property type="entry name" value="MEVALONATE KINASE/GALACTOKINASE"/>
    <property type="match status" value="1"/>
</dbReference>
<dbReference type="InterPro" id="IPR013750">
    <property type="entry name" value="GHMP_kinase_C_dom"/>
</dbReference>
<dbReference type="Gene3D" id="3.30.230.10">
    <property type="match status" value="1"/>
</dbReference>
<dbReference type="PANTHER" id="PTHR10457:SF6">
    <property type="entry name" value="GALACTURONOKINASE"/>
    <property type="match status" value="1"/>
</dbReference>
<evidence type="ECO:0000256" key="7">
    <source>
        <dbReference type="ARBA" id="ARBA00023277"/>
    </source>
</evidence>
<dbReference type="FunFam" id="3.30.70.890:FF:000001">
    <property type="entry name" value="Galactokinase"/>
    <property type="match status" value="1"/>
</dbReference>
<dbReference type="GO" id="GO:0006012">
    <property type="term" value="P:galactose metabolic process"/>
    <property type="evidence" value="ECO:0007669"/>
    <property type="project" value="TreeGrafter"/>
</dbReference>
<evidence type="ECO:0000256" key="4">
    <source>
        <dbReference type="ARBA" id="ARBA00022777"/>
    </source>
</evidence>
<keyword evidence="5" id="KW-0067">ATP-binding</keyword>
<dbReference type="EMBL" id="GISG01268863">
    <property type="protein sequence ID" value="MBA4675787.1"/>
    <property type="molecule type" value="Transcribed_RNA"/>
</dbReference>
<keyword evidence="2" id="KW-0479">Metal-binding</keyword>
<dbReference type="GO" id="GO:0005524">
    <property type="term" value="F:ATP binding"/>
    <property type="evidence" value="ECO:0007669"/>
    <property type="project" value="UniProtKB-KW"/>
</dbReference>
<proteinExistence type="predicted"/>
<dbReference type="EMBL" id="GISG01268858">
    <property type="protein sequence ID" value="MBA4675782.1"/>
    <property type="molecule type" value="Transcribed_RNA"/>
</dbReference>
<keyword evidence="4" id="KW-0418">Kinase</keyword>
<evidence type="ECO:0000259" key="9">
    <source>
        <dbReference type="Pfam" id="PF08544"/>
    </source>
</evidence>
<dbReference type="SUPFAM" id="SSF55060">
    <property type="entry name" value="GHMP Kinase, C-terminal domain"/>
    <property type="match status" value="1"/>
</dbReference>
<evidence type="ECO:0000256" key="1">
    <source>
        <dbReference type="ARBA" id="ARBA00022679"/>
    </source>
</evidence>
<feature type="domain" description="GHMP kinase N-terminal" evidence="8">
    <location>
        <begin position="152"/>
        <end position="210"/>
    </location>
</feature>
<evidence type="ECO:0000256" key="3">
    <source>
        <dbReference type="ARBA" id="ARBA00022741"/>
    </source>
</evidence>
<reference evidence="10" key="2">
    <citation type="submission" date="2020-07" db="EMBL/GenBank/DDBJ databases">
        <authorList>
            <person name="Vera ALvarez R."/>
            <person name="Arias-Moreno D.M."/>
            <person name="Jimenez-Jacinto V."/>
            <person name="Jimenez-Bremont J.F."/>
            <person name="Swaminathan K."/>
            <person name="Moose S.P."/>
            <person name="Guerrero-Gonzalez M.L."/>
            <person name="Marino-Ramirez L."/>
            <person name="Landsman D."/>
            <person name="Rodriguez-Kessler M."/>
            <person name="Delgado-Sanchez P."/>
        </authorList>
    </citation>
    <scope>NUCLEOTIDE SEQUENCE</scope>
    <source>
        <tissue evidence="10">Cladode</tissue>
    </source>
</reference>
<dbReference type="Pfam" id="PF00288">
    <property type="entry name" value="GHMP_kinases_N"/>
    <property type="match status" value="1"/>
</dbReference>
<dbReference type="InterPro" id="IPR014721">
    <property type="entry name" value="Ribsml_uS5_D2-typ_fold_subgr"/>
</dbReference>
<dbReference type="InterPro" id="IPR020568">
    <property type="entry name" value="Ribosomal_Su5_D2-typ_SF"/>
</dbReference>
<name>A0A7C9ES15_OPUST</name>
<dbReference type="InterPro" id="IPR036554">
    <property type="entry name" value="GHMP_kinase_C_sf"/>
</dbReference>
<reference evidence="10" key="1">
    <citation type="journal article" date="2013" name="J. Plant Res.">
        <title>Effect of fungi and light on seed germination of three Opuntia species from semiarid lands of central Mexico.</title>
        <authorList>
            <person name="Delgado-Sanchez P."/>
            <person name="Jimenez-Bremont J.F."/>
            <person name="Guerrero-Gonzalez Mde L."/>
            <person name="Flores J."/>
        </authorList>
    </citation>
    <scope>NUCLEOTIDE SEQUENCE</scope>
    <source>
        <tissue evidence="10">Cladode</tissue>
    </source>
</reference>
<sequence>MGACSWPSEAELKELRDMVAEMSGRTPQEVRVVVSPYRICPLGAHVDHQGGAVSAMAINLGLLLAFVPSGNPEVVLRSAQFEGELRFRVDETQHPKNYGKENGTVNSNGSVKPEQECGWGRYARGALYALQSKGNVLNQGIIGLISGSMGLDSSGLSSSAAVGIAYLLALENANDMSVSPTENIEYDRLIENEYLGLSNGILDQSAILLSRRGCLTFMDCKTKEHKLIRPQNLQVGYINGVHKSYKILLASSGLKQALTSNSGYNRRVAECREAARVLLNASGRPDVDPILSNVEPHVYEVHKDKLEPVLARRAEHYFSETMRVMKGLEAWTSGRLDEFGRLITASGRSSIENYECGCKPLIDLYEALLRAPGVYGARFSGAGFRGCCLAFVDAEHASEAASFVKTEYSKLQPELASKIAPEAAVLICESGEGARVIGD</sequence>
<evidence type="ECO:0000259" key="8">
    <source>
        <dbReference type="Pfam" id="PF00288"/>
    </source>
</evidence>
<dbReference type="Gene3D" id="3.30.70.890">
    <property type="entry name" value="GHMP kinase, C-terminal domain"/>
    <property type="match status" value="1"/>
</dbReference>
<accession>A0A7C9ES15</accession>
<dbReference type="Pfam" id="PF08544">
    <property type="entry name" value="GHMP_kinases_C"/>
    <property type="match status" value="1"/>
</dbReference>
<dbReference type="GO" id="GO:0005829">
    <property type="term" value="C:cytosol"/>
    <property type="evidence" value="ECO:0007669"/>
    <property type="project" value="TreeGrafter"/>
</dbReference>
<dbReference type="InterPro" id="IPR006204">
    <property type="entry name" value="GHMP_kinase_N_dom"/>
</dbReference>
<keyword evidence="1" id="KW-0808">Transferase</keyword>
<evidence type="ECO:0000313" key="10">
    <source>
        <dbReference type="EMBL" id="MBA4675782.1"/>
    </source>
</evidence>
<dbReference type="GO" id="GO:0046872">
    <property type="term" value="F:metal ion binding"/>
    <property type="evidence" value="ECO:0007669"/>
    <property type="project" value="UniProtKB-KW"/>
</dbReference>
<feature type="domain" description="GHMP kinase C-terminal" evidence="9">
    <location>
        <begin position="330"/>
        <end position="409"/>
    </location>
</feature>
<organism evidence="10">
    <name type="scientific">Opuntia streptacantha</name>
    <name type="common">Prickly pear cactus</name>
    <name type="synonym">Opuntia cardona</name>
    <dbReference type="NCBI Taxonomy" id="393608"/>
    <lineage>
        <taxon>Eukaryota</taxon>
        <taxon>Viridiplantae</taxon>
        <taxon>Streptophyta</taxon>
        <taxon>Embryophyta</taxon>
        <taxon>Tracheophyta</taxon>
        <taxon>Spermatophyta</taxon>
        <taxon>Magnoliopsida</taxon>
        <taxon>eudicotyledons</taxon>
        <taxon>Gunneridae</taxon>
        <taxon>Pentapetalae</taxon>
        <taxon>Caryophyllales</taxon>
        <taxon>Cactineae</taxon>
        <taxon>Cactaceae</taxon>
        <taxon>Opuntioideae</taxon>
        <taxon>Opuntia</taxon>
    </lineage>
</organism>
<dbReference type="GO" id="GO:0016773">
    <property type="term" value="F:phosphotransferase activity, alcohol group as acceptor"/>
    <property type="evidence" value="ECO:0007669"/>
    <property type="project" value="InterPro"/>
</dbReference>
<protein>
    <recommendedName>
        <fullName evidence="11">Galactokinase</fullName>
    </recommendedName>
</protein>
<keyword evidence="6" id="KW-0460">Magnesium</keyword>
<dbReference type="AlphaFoldDB" id="A0A7C9ES15"/>
<dbReference type="SUPFAM" id="SSF54211">
    <property type="entry name" value="Ribosomal protein S5 domain 2-like"/>
    <property type="match status" value="1"/>
</dbReference>
<evidence type="ECO:0000256" key="6">
    <source>
        <dbReference type="ARBA" id="ARBA00022842"/>
    </source>
</evidence>
<evidence type="ECO:0008006" key="11">
    <source>
        <dbReference type="Google" id="ProtNLM"/>
    </source>
</evidence>
<keyword evidence="7" id="KW-0119">Carbohydrate metabolism</keyword>
<dbReference type="GO" id="GO:0016301">
    <property type="term" value="F:kinase activity"/>
    <property type="evidence" value="ECO:0007669"/>
    <property type="project" value="UniProtKB-KW"/>
</dbReference>
<dbReference type="PRINTS" id="PR00959">
    <property type="entry name" value="MEVGALKINASE"/>
</dbReference>
<evidence type="ECO:0000256" key="5">
    <source>
        <dbReference type="ARBA" id="ARBA00022840"/>
    </source>
</evidence>
<keyword evidence="3" id="KW-0547">Nucleotide-binding</keyword>
<dbReference type="PIRSF" id="PIRSF000530">
    <property type="entry name" value="Galactokinase"/>
    <property type="match status" value="1"/>
</dbReference>
<evidence type="ECO:0000256" key="2">
    <source>
        <dbReference type="ARBA" id="ARBA00022723"/>
    </source>
</evidence>
<dbReference type="InterPro" id="IPR006206">
    <property type="entry name" value="Mevalonate/galactokinase"/>
</dbReference>